<feature type="compositionally biased region" description="Basic and acidic residues" evidence="2">
    <location>
        <begin position="58"/>
        <end position="74"/>
    </location>
</feature>
<dbReference type="GO" id="GO:0000028">
    <property type="term" value="P:ribosomal small subunit assembly"/>
    <property type="evidence" value="ECO:0000318"/>
    <property type="project" value="GO_Central"/>
</dbReference>
<reference evidence="5" key="1">
    <citation type="journal article" date="2016" name="Nature">
        <title>The genome of the seagrass Zostera marina reveals angiosperm adaptation to the sea.</title>
        <authorList>
            <person name="Olsen J.L."/>
            <person name="Rouze P."/>
            <person name="Verhelst B."/>
            <person name="Lin Y.-C."/>
            <person name="Bayer T."/>
            <person name="Collen J."/>
            <person name="Dattolo E."/>
            <person name="De Paoli E."/>
            <person name="Dittami S."/>
            <person name="Maumus F."/>
            <person name="Michel G."/>
            <person name="Kersting A."/>
            <person name="Lauritano C."/>
            <person name="Lohaus R."/>
            <person name="Toepel M."/>
            <person name="Tonon T."/>
            <person name="Vanneste K."/>
            <person name="Amirebrahimi M."/>
            <person name="Brakel J."/>
            <person name="Bostroem C."/>
            <person name="Chovatia M."/>
            <person name="Grimwood J."/>
            <person name="Jenkins J.W."/>
            <person name="Jueterbock A."/>
            <person name="Mraz A."/>
            <person name="Stam W.T."/>
            <person name="Tice H."/>
            <person name="Bornberg-Bauer E."/>
            <person name="Green P.J."/>
            <person name="Pearson G.A."/>
            <person name="Procaccini G."/>
            <person name="Duarte C.M."/>
            <person name="Schmutz J."/>
            <person name="Reusch T.B.H."/>
            <person name="Van de Peer Y."/>
        </authorList>
    </citation>
    <scope>NUCLEOTIDE SEQUENCE [LARGE SCALE GENOMIC DNA]</scope>
    <source>
        <strain evidence="5">cv. Finnish</strain>
    </source>
</reference>
<dbReference type="Pfam" id="PF12923">
    <property type="entry name" value="RRP7"/>
    <property type="match status" value="1"/>
</dbReference>
<evidence type="ECO:0000256" key="1">
    <source>
        <dbReference type="ARBA" id="ARBA00006110"/>
    </source>
</evidence>
<evidence type="ECO:0000313" key="4">
    <source>
        <dbReference type="EMBL" id="KMZ69598.1"/>
    </source>
</evidence>
<comment type="caution">
    <text evidence="4">The sequence shown here is derived from an EMBL/GenBank/DDBJ whole genome shotgun (WGS) entry which is preliminary data.</text>
</comment>
<feature type="region of interest" description="Disordered" evidence="2">
    <location>
        <begin position="266"/>
        <end position="288"/>
    </location>
</feature>
<sequence>MDVSIPQEEEKPRFSTKSNMKCNETSQKLQKQGKQKKSKVRKSKSDVNDVQSGTFSVKDVKKSLKRKNDSSLLDRKKKIKDSKIKTAVDGSTLISSLDEGPSKETKTKSKKMKGYKSEVVVSEKPGVVLVQDEKKISKRKNKSHLSVKKKKSTGSDIIEDVTQISSVDGDFSDEIKMQDGKKYPKRIDECNLPGRKKKLNERIIKKMAEDVAEISSVDNDTSCGMKKWLNAYHESRPGLKILHQRIDDFITDYEAQEEKASKEREAQAAEGGWTVVSHHKGRKKTTDSESGIAVGSVAQAAVINNMTKKKNKEIPLDFYRFQKRDARRSEFMMLQSKFEEDKKRIQQLRAARKFCPY</sequence>
<name>A0A0K9PKP5_ZOSMR</name>
<evidence type="ECO:0000313" key="5">
    <source>
        <dbReference type="Proteomes" id="UP000036987"/>
    </source>
</evidence>
<dbReference type="InterPro" id="IPR040446">
    <property type="entry name" value="RRP7"/>
</dbReference>
<dbReference type="CDD" id="cd12951">
    <property type="entry name" value="RRP7_Rrp7A"/>
    <property type="match status" value="1"/>
</dbReference>
<feature type="region of interest" description="Disordered" evidence="2">
    <location>
        <begin position="1"/>
        <end position="117"/>
    </location>
</feature>
<feature type="domain" description="Ribosomal RNA-processing protein 7 C-terminal" evidence="3">
    <location>
        <begin position="234"/>
        <end position="357"/>
    </location>
</feature>
<dbReference type="GO" id="GO:0034456">
    <property type="term" value="C:UTP-C complex"/>
    <property type="evidence" value="ECO:0000318"/>
    <property type="project" value="GO_Central"/>
</dbReference>
<dbReference type="STRING" id="29655.A0A0K9PKP5"/>
<protein>
    <recommendedName>
        <fullName evidence="3">Ribosomal RNA-processing protein 7 C-terminal domain-containing protein</fullName>
    </recommendedName>
</protein>
<dbReference type="AlphaFoldDB" id="A0A0K9PKP5"/>
<dbReference type="GO" id="GO:0032545">
    <property type="term" value="C:CURI complex"/>
    <property type="evidence" value="ECO:0000318"/>
    <property type="project" value="GO_Central"/>
</dbReference>
<feature type="compositionally biased region" description="Polar residues" evidence="2">
    <location>
        <begin position="15"/>
        <end position="25"/>
    </location>
</feature>
<dbReference type="Proteomes" id="UP000036987">
    <property type="component" value="Unassembled WGS sequence"/>
</dbReference>
<accession>A0A0K9PKP5</accession>
<dbReference type="Gene3D" id="6.10.250.1770">
    <property type="match status" value="1"/>
</dbReference>
<comment type="similarity">
    <text evidence="1">Belongs to the RRP7 family.</text>
</comment>
<dbReference type="PANTHER" id="PTHR13191">
    <property type="entry name" value="RIBOSOMAL RNA PROCESSING PROTEIN 7-RELATED"/>
    <property type="match status" value="1"/>
</dbReference>
<dbReference type="EMBL" id="LFYR01000757">
    <property type="protein sequence ID" value="KMZ69598.1"/>
    <property type="molecule type" value="Genomic_DNA"/>
</dbReference>
<dbReference type="PANTHER" id="PTHR13191:SF0">
    <property type="entry name" value="RIBOSOMAL RNA-PROCESSING PROTEIN 7 HOMOLOG A-RELATED"/>
    <property type="match status" value="1"/>
</dbReference>
<dbReference type="InterPro" id="IPR024326">
    <property type="entry name" value="RRP7_C"/>
</dbReference>
<dbReference type="OrthoDB" id="5390at2759"/>
<keyword evidence="5" id="KW-1185">Reference proteome</keyword>
<evidence type="ECO:0000256" key="2">
    <source>
        <dbReference type="SAM" id="MobiDB-lite"/>
    </source>
</evidence>
<dbReference type="GO" id="GO:0006364">
    <property type="term" value="P:rRNA processing"/>
    <property type="evidence" value="ECO:0000318"/>
    <property type="project" value="GO_Central"/>
</dbReference>
<proteinExistence type="inferred from homology"/>
<gene>
    <name evidence="4" type="ORF">ZOSMA_20G00760</name>
</gene>
<feature type="compositionally biased region" description="Basic residues" evidence="2">
    <location>
        <begin position="31"/>
        <end position="42"/>
    </location>
</feature>
<evidence type="ECO:0000259" key="3">
    <source>
        <dbReference type="Pfam" id="PF12923"/>
    </source>
</evidence>
<organism evidence="4 5">
    <name type="scientific">Zostera marina</name>
    <name type="common">Eelgrass</name>
    <dbReference type="NCBI Taxonomy" id="29655"/>
    <lineage>
        <taxon>Eukaryota</taxon>
        <taxon>Viridiplantae</taxon>
        <taxon>Streptophyta</taxon>
        <taxon>Embryophyta</taxon>
        <taxon>Tracheophyta</taxon>
        <taxon>Spermatophyta</taxon>
        <taxon>Magnoliopsida</taxon>
        <taxon>Liliopsida</taxon>
        <taxon>Zosteraceae</taxon>
        <taxon>Zostera</taxon>
    </lineage>
</organism>